<feature type="compositionally biased region" description="Polar residues" evidence="7">
    <location>
        <begin position="361"/>
        <end position="406"/>
    </location>
</feature>
<feature type="compositionally biased region" description="Basic and acidic residues" evidence="7">
    <location>
        <begin position="438"/>
        <end position="453"/>
    </location>
</feature>
<evidence type="ECO:0000259" key="8">
    <source>
        <dbReference type="Pfam" id="PF10495"/>
    </source>
</evidence>
<reference evidence="9" key="1">
    <citation type="submission" date="2020-07" db="EMBL/GenBank/DDBJ databases">
        <authorList>
            <person name="Nieuwenhuis M."/>
            <person name="Van De Peppel L.J.J."/>
        </authorList>
    </citation>
    <scope>NUCLEOTIDE SEQUENCE</scope>
    <source>
        <strain evidence="9">AP01</strain>
        <tissue evidence="9">Mycelium</tissue>
    </source>
</reference>
<keyword evidence="10" id="KW-1185">Reference proteome</keyword>
<keyword evidence="3" id="KW-0597">Phosphoprotein</keyword>
<evidence type="ECO:0000313" key="10">
    <source>
        <dbReference type="Proteomes" id="UP000775547"/>
    </source>
</evidence>
<keyword evidence="2" id="KW-0963">Cytoplasm</keyword>
<feature type="region of interest" description="Disordered" evidence="7">
    <location>
        <begin position="18"/>
        <end position="200"/>
    </location>
</feature>
<dbReference type="PANTHER" id="PTHR23159">
    <property type="entry name" value="CENTROSOMAL PROTEIN 2"/>
    <property type="match status" value="1"/>
</dbReference>
<protein>
    <recommendedName>
        <fullName evidence="8">Pericentrin/AKAP-450 centrosomal targeting domain-containing protein</fullName>
    </recommendedName>
</protein>
<dbReference type="InterPro" id="IPR019528">
    <property type="entry name" value="PACT_domain"/>
</dbReference>
<feature type="region of interest" description="Disordered" evidence="7">
    <location>
        <begin position="1030"/>
        <end position="1054"/>
    </location>
</feature>
<comment type="caution">
    <text evidence="9">The sequence shown here is derived from an EMBL/GenBank/DDBJ whole genome shotgun (WGS) entry which is preliminary data.</text>
</comment>
<feature type="compositionally biased region" description="Basic and acidic residues" evidence="7">
    <location>
        <begin position="349"/>
        <end position="360"/>
    </location>
</feature>
<dbReference type="EMBL" id="JABCKV010000056">
    <property type="protein sequence ID" value="KAG5644884.1"/>
    <property type="molecule type" value="Genomic_DNA"/>
</dbReference>
<feature type="region of interest" description="Disordered" evidence="7">
    <location>
        <begin position="691"/>
        <end position="737"/>
    </location>
</feature>
<feature type="domain" description="Pericentrin/AKAP-450 centrosomal targeting" evidence="8">
    <location>
        <begin position="1679"/>
        <end position="1748"/>
    </location>
</feature>
<feature type="compositionally biased region" description="Basic and acidic residues" evidence="7">
    <location>
        <begin position="1598"/>
        <end position="1615"/>
    </location>
</feature>
<evidence type="ECO:0000256" key="1">
    <source>
        <dbReference type="ARBA" id="ARBA00004267"/>
    </source>
</evidence>
<feature type="compositionally biased region" description="Polar residues" evidence="7">
    <location>
        <begin position="52"/>
        <end position="62"/>
    </location>
</feature>
<feature type="compositionally biased region" description="Acidic residues" evidence="7">
    <location>
        <begin position="454"/>
        <end position="469"/>
    </location>
</feature>
<keyword evidence="4 6" id="KW-0175">Coiled coil</keyword>
<feature type="coiled-coil region" evidence="6">
    <location>
        <begin position="1291"/>
        <end position="1346"/>
    </location>
</feature>
<evidence type="ECO:0000256" key="5">
    <source>
        <dbReference type="ARBA" id="ARBA00023212"/>
    </source>
</evidence>
<proteinExistence type="predicted"/>
<dbReference type="GO" id="GO:0005815">
    <property type="term" value="C:microtubule organizing center"/>
    <property type="evidence" value="ECO:0007669"/>
    <property type="project" value="UniProtKB-SubCell"/>
</dbReference>
<dbReference type="OrthoDB" id="2020852at2759"/>
<feature type="coiled-coil region" evidence="6">
    <location>
        <begin position="1185"/>
        <end position="1240"/>
    </location>
</feature>
<feature type="compositionally biased region" description="Basic and acidic residues" evidence="7">
    <location>
        <begin position="309"/>
        <end position="323"/>
    </location>
</feature>
<dbReference type="Proteomes" id="UP000775547">
    <property type="component" value="Unassembled WGS sequence"/>
</dbReference>
<accession>A0A9P7G8K7</accession>
<feature type="compositionally biased region" description="Low complexity" evidence="7">
    <location>
        <begin position="563"/>
        <end position="589"/>
    </location>
</feature>
<dbReference type="Gene3D" id="1.10.287.1490">
    <property type="match status" value="1"/>
</dbReference>
<feature type="compositionally biased region" description="Low complexity" evidence="7">
    <location>
        <begin position="692"/>
        <end position="710"/>
    </location>
</feature>
<feature type="region of interest" description="Disordered" evidence="7">
    <location>
        <begin position="212"/>
        <end position="483"/>
    </location>
</feature>
<comment type="subcellular location">
    <subcellularLocation>
        <location evidence="1">Cytoplasm</location>
        <location evidence="1">Cytoskeleton</location>
        <location evidence="1">Microtubule organizing center</location>
    </subcellularLocation>
</comment>
<feature type="region of interest" description="Disordered" evidence="7">
    <location>
        <begin position="1598"/>
        <end position="1618"/>
    </location>
</feature>
<dbReference type="Pfam" id="PF10495">
    <property type="entry name" value="PACT_coil_coil"/>
    <property type="match status" value="1"/>
</dbReference>
<feature type="compositionally biased region" description="Basic and acidic residues" evidence="7">
    <location>
        <begin position="212"/>
        <end position="223"/>
    </location>
</feature>
<organism evidence="9 10">
    <name type="scientific">Asterophora parasitica</name>
    <dbReference type="NCBI Taxonomy" id="117018"/>
    <lineage>
        <taxon>Eukaryota</taxon>
        <taxon>Fungi</taxon>
        <taxon>Dikarya</taxon>
        <taxon>Basidiomycota</taxon>
        <taxon>Agaricomycotina</taxon>
        <taxon>Agaricomycetes</taxon>
        <taxon>Agaricomycetidae</taxon>
        <taxon>Agaricales</taxon>
        <taxon>Tricholomatineae</taxon>
        <taxon>Lyophyllaceae</taxon>
        <taxon>Asterophora</taxon>
    </lineage>
</organism>
<feature type="compositionally biased region" description="Low complexity" evidence="7">
    <location>
        <begin position="71"/>
        <end position="110"/>
    </location>
</feature>
<dbReference type="PANTHER" id="PTHR23159:SF31">
    <property type="entry name" value="CENTROSOME-ASSOCIATED PROTEIN CEP250 ISOFORM X1"/>
    <property type="match status" value="1"/>
</dbReference>
<name>A0A9P7G8K7_9AGAR</name>
<feature type="compositionally biased region" description="Low complexity" evidence="7">
    <location>
        <begin position="233"/>
        <end position="260"/>
    </location>
</feature>
<evidence type="ECO:0000313" key="9">
    <source>
        <dbReference type="EMBL" id="KAG5644884.1"/>
    </source>
</evidence>
<feature type="compositionally biased region" description="Basic and acidic residues" evidence="7">
    <location>
        <begin position="1030"/>
        <end position="1051"/>
    </location>
</feature>
<feature type="region of interest" description="Disordered" evidence="7">
    <location>
        <begin position="546"/>
        <end position="613"/>
    </location>
</feature>
<sequence>MAAMLETPSRVWRRIEAIEDRDMPSLPSLPGFEDLSDPGHDELTEFDEDPNDISSPITSTPLPASAHHTMASTIRPTSSTSSTARFASSIASRSNKSTSQGPGSSRGASSRRSHPDSFDISRIPSLPNISAEPWSGDIDDDETDEGPSKDSVPDVYLPPVEDFDDGERERDVSLDDALQSVSRSSSPPYPPDAFEHQGTPKKYYEYSMSLKSEPKTSPFDKYRNVALRKTSTRTRTPSLTRTTSSRTTSPAHSTPHSTRSFALPILAQQSPLTPGSIPLPRSNTASPALHASRTEASEQQQTAEYEESPSAHETDFRSMDITDIHISPPHVNDISRSWSEEENPQQVEEGAHDSVNEHEQLNSQSEQEPTFSSDGGPSYAQMHSNNSNQLATQSPGHLSSAFTSPAHSVAFTPTPAFPRPRPRFNILPTAADLLDTPEPARPEQHSDEGHQEESQELEEEDQMVEESPDSEERPLTPNTRRRSFLLSVINSTARPRLRFNPTPHPRNNHNFATPSIESAPATISAGPRTSLQTAFAGVTPRPRAAITRNARPSHPLSQTIVPSSGTSDSESASTASVSASKSASGSATSVRARRRQSMDQWAPNAGTLSPYDGANDRASFVSTASSHDLTTHHRVNTSFDPAMGFGAGAGQGVGRFNAGKLNNYLHGLNRRLQEENEALLERLKKLEEGKKAVAVSPAAPVPAESTTPAESGRRTSGGGKRVSLGGTLGNVAEDIGGEGWGEEKAELEEVVEVLRAENEKVETELEEERQARTKDKEGWKRRMVEVEEGVGGIIKDLEEKIEAAEKRAREIEEAGSDQIKEVEKRVVEAEAERDTAMERAEKAERVLESGKELGGELRDANERIGKLTTDFRNAQAQIKDLEDEVLRSDHRIDDLEKDLREDRDTIAHLEEENCAKDEELAAERARMEEVEQEAQQLDEELQSTRTQLAEIEEGAGIAVERIEALEDELASANDKIHTMTLADDEARDKLERMEADKDKAEELARQMDAALEEAERKMRADDDEINDLKGKLSTAERERERREASMTHESSRSSNMFIDVPATNADMEALENELDEANREIARLNTLLNQSPARKAMEKARDAKVELLEREREELLERNRTLRMAMNEITTPSKVINASGISPIHRQVLSMSMRAPKTPGAPLRDMSWLNSTSADPTVSPLIAEISRLQRELDRANDSIDDKLDKLEDAGLGVVGLTKKLEDARAIISTLEDEIARLTRREQRRVRALERARCQKCRIKVDFGNLTVDESILDVSKDDLPTEPPTPATRTSEALRSDLQSVNSHLETMKKEWEQERRTILGEKAVLQDATNRLNAQMKTAKEEMKKVVEGGRAGERVVVGVQSVSREIGQLASRFIDFDKLQELDKAKRVITDLEATLKAERTQLRALTTEQNRVQREKSEVLSQLQRTESDMDDVKRQLQKYKKETHELENELRGNANAEQKARLLEGRMSENAQTIDHLRQERSLLAADHKELQQRFSEISEEADRLRATYGASSTSHDNRRHQLDLHRLEIDDLRRALSDQAEELHRTEQEKQRIASEKNDVARTVAVLEADLWRVKKDAEAFGRDLKLLRAEKEKQEERHKEELSRLERTKKQSQTQVRLLNEQLEKQREKTGRAREELKDHVCAADDKQVLAMKAQHKEESKGLIAQIRYLKAKFIRESSFRSSLGYQKMHLLVLLAQFEKSEQTIIASIARIGFPVSLPPPARKPRTLKSVALAVIFLSRAK</sequence>
<evidence type="ECO:0000256" key="6">
    <source>
        <dbReference type="SAM" id="Coils"/>
    </source>
</evidence>
<evidence type="ECO:0000256" key="2">
    <source>
        <dbReference type="ARBA" id="ARBA00022490"/>
    </source>
</evidence>
<evidence type="ECO:0000256" key="4">
    <source>
        <dbReference type="ARBA" id="ARBA00023054"/>
    </source>
</evidence>
<dbReference type="GO" id="GO:0005737">
    <property type="term" value="C:cytoplasm"/>
    <property type="evidence" value="ECO:0007669"/>
    <property type="project" value="UniProtKB-ARBA"/>
</dbReference>
<reference evidence="9" key="2">
    <citation type="submission" date="2021-10" db="EMBL/GenBank/DDBJ databases">
        <title>Phylogenomics reveals ancestral predisposition of the termite-cultivated fungus Termitomyces towards a domesticated lifestyle.</title>
        <authorList>
            <person name="Auxier B."/>
            <person name="Grum-Grzhimaylo A."/>
            <person name="Cardenas M.E."/>
            <person name="Lodge J.D."/>
            <person name="Laessoe T."/>
            <person name="Pedersen O."/>
            <person name="Smith M.E."/>
            <person name="Kuyper T.W."/>
            <person name="Franco-Molano E.A."/>
            <person name="Baroni T.J."/>
            <person name="Aanen D.K."/>
        </authorList>
    </citation>
    <scope>NUCLEOTIDE SEQUENCE</scope>
    <source>
        <strain evidence="9">AP01</strain>
        <tissue evidence="9">Mycelium</tissue>
    </source>
</reference>
<keyword evidence="5" id="KW-0206">Cytoskeleton</keyword>
<evidence type="ECO:0000256" key="3">
    <source>
        <dbReference type="ARBA" id="ARBA00022553"/>
    </source>
</evidence>
<gene>
    <name evidence="9" type="ORF">DXG03_007525</name>
</gene>
<evidence type="ECO:0000256" key="7">
    <source>
        <dbReference type="SAM" id="MobiDB-lite"/>
    </source>
</evidence>